<dbReference type="SMART" id="SM00849">
    <property type="entry name" value="Lactamase_B"/>
    <property type="match status" value="1"/>
</dbReference>
<comment type="cofactor">
    <cofactor evidence="1">
        <name>Zn(2+)</name>
        <dbReference type="ChEBI" id="CHEBI:29105"/>
    </cofactor>
</comment>
<name>A0ABT6Y6A5_9BACT</name>
<dbReference type="InterPro" id="IPR001279">
    <property type="entry name" value="Metallo-B-lactamas"/>
</dbReference>
<dbReference type="InterPro" id="IPR036866">
    <property type="entry name" value="RibonucZ/Hydroxyglut_hydro"/>
</dbReference>
<evidence type="ECO:0000256" key="3">
    <source>
        <dbReference type="ARBA" id="ARBA00022801"/>
    </source>
</evidence>
<keyword evidence="7" id="KW-1185">Reference proteome</keyword>
<feature type="domain" description="Metallo-beta-lactamase" evidence="5">
    <location>
        <begin position="13"/>
        <end position="195"/>
    </location>
</feature>
<organism evidence="6 7">
    <name type="scientific">Flectobacillus roseus</name>
    <dbReference type="NCBI Taxonomy" id="502259"/>
    <lineage>
        <taxon>Bacteria</taxon>
        <taxon>Pseudomonadati</taxon>
        <taxon>Bacteroidota</taxon>
        <taxon>Cytophagia</taxon>
        <taxon>Cytophagales</taxon>
        <taxon>Flectobacillaceae</taxon>
        <taxon>Flectobacillus</taxon>
    </lineage>
</organism>
<evidence type="ECO:0000313" key="6">
    <source>
        <dbReference type="EMBL" id="MDI9859100.1"/>
    </source>
</evidence>
<gene>
    <name evidence="6" type="ORF">QM524_07770</name>
</gene>
<evidence type="ECO:0000256" key="2">
    <source>
        <dbReference type="ARBA" id="ARBA00022723"/>
    </source>
</evidence>
<evidence type="ECO:0000256" key="4">
    <source>
        <dbReference type="ARBA" id="ARBA00022833"/>
    </source>
</evidence>
<protein>
    <submittedName>
        <fullName evidence="6">MBL fold metallo-hydrolase</fullName>
    </submittedName>
</protein>
<dbReference type="PANTHER" id="PTHR46233:SF3">
    <property type="entry name" value="HYDROXYACYLGLUTATHIONE HYDROLASE GLOC"/>
    <property type="match status" value="1"/>
</dbReference>
<proteinExistence type="predicted"/>
<dbReference type="EMBL" id="JASHIF010000007">
    <property type="protein sequence ID" value="MDI9859100.1"/>
    <property type="molecule type" value="Genomic_DNA"/>
</dbReference>
<dbReference type="PANTHER" id="PTHR46233">
    <property type="entry name" value="HYDROXYACYLGLUTATHIONE HYDROLASE GLOC"/>
    <property type="match status" value="1"/>
</dbReference>
<evidence type="ECO:0000256" key="1">
    <source>
        <dbReference type="ARBA" id="ARBA00001947"/>
    </source>
</evidence>
<keyword evidence="3" id="KW-0378">Hydrolase</keyword>
<accession>A0ABT6Y6A5</accession>
<dbReference type="SUPFAM" id="SSF56281">
    <property type="entry name" value="Metallo-hydrolase/oxidoreductase"/>
    <property type="match status" value="1"/>
</dbReference>
<reference evidence="6 7" key="1">
    <citation type="submission" date="2023-05" db="EMBL/GenBank/DDBJ databases">
        <title>Novel species of genus Flectobacillus isolated from stream in China.</title>
        <authorList>
            <person name="Lu H."/>
        </authorList>
    </citation>
    <scope>NUCLEOTIDE SEQUENCE [LARGE SCALE GENOMIC DNA]</scope>
    <source>
        <strain evidence="6 7">KCTC 42575</strain>
    </source>
</reference>
<dbReference type="RefSeq" id="WP_283344133.1">
    <property type="nucleotide sequence ID" value="NZ_JASHIF010000007.1"/>
</dbReference>
<dbReference type="InterPro" id="IPR051453">
    <property type="entry name" value="MBL_Glyoxalase_II"/>
</dbReference>
<evidence type="ECO:0000313" key="7">
    <source>
        <dbReference type="Proteomes" id="UP001236507"/>
    </source>
</evidence>
<comment type="caution">
    <text evidence="6">The sequence shown here is derived from an EMBL/GenBank/DDBJ whole genome shotgun (WGS) entry which is preliminary data.</text>
</comment>
<keyword evidence="2" id="KW-0479">Metal-binding</keyword>
<dbReference type="CDD" id="cd06262">
    <property type="entry name" value="metallo-hydrolase-like_MBL-fold"/>
    <property type="match status" value="1"/>
</dbReference>
<dbReference type="Proteomes" id="UP001236507">
    <property type="component" value="Unassembled WGS sequence"/>
</dbReference>
<keyword evidence="4" id="KW-0862">Zinc</keyword>
<dbReference type="Pfam" id="PF00753">
    <property type="entry name" value="Lactamase_B"/>
    <property type="match status" value="1"/>
</dbReference>
<sequence>MIQIEIFTFNPFQENTYILWDETLECVIIDPGCHVYEERKALTDFISEKKLKPVKLLNTHAHIDHILGNAFIKRNYSISYFLHEKDIPVLNSAPDRAAFWGFPAYEHASVDEYLEEGKDISFGNSTLQVFFTPGHAPGHVVFYAQEQNFVIGGDVLFKGSVGRTDLPLCSFADLEKSIKTKLYTLPDETVVYPGHGSSTTIGFEKKNNPFVRL</sequence>
<dbReference type="Gene3D" id="3.60.15.10">
    <property type="entry name" value="Ribonuclease Z/Hydroxyacylglutathione hydrolase-like"/>
    <property type="match status" value="1"/>
</dbReference>
<evidence type="ECO:0000259" key="5">
    <source>
        <dbReference type="SMART" id="SM00849"/>
    </source>
</evidence>